<protein>
    <submittedName>
        <fullName evidence="5">GNAT family N-acetyltransferase</fullName>
    </submittedName>
</protein>
<evidence type="ECO:0000256" key="2">
    <source>
        <dbReference type="ARBA" id="ARBA00023315"/>
    </source>
</evidence>
<dbReference type="InterPro" id="IPR051531">
    <property type="entry name" value="N-acetyltransferase"/>
</dbReference>
<reference evidence="5" key="1">
    <citation type="submission" date="2021-03" db="EMBL/GenBank/DDBJ databases">
        <authorList>
            <person name="Wang G."/>
        </authorList>
    </citation>
    <scope>NUCLEOTIDE SEQUENCE</scope>
    <source>
        <strain evidence="5">KCTC 12899</strain>
    </source>
</reference>
<dbReference type="RefSeq" id="WP_207858260.1">
    <property type="nucleotide sequence ID" value="NZ_JAFREP010000006.1"/>
</dbReference>
<dbReference type="GO" id="GO:0016747">
    <property type="term" value="F:acyltransferase activity, transferring groups other than amino-acyl groups"/>
    <property type="evidence" value="ECO:0007669"/>
    <property type="project" value="InterPro"/>
</dbReference>
<evidence type="ECO:0000256" key="1">
    <source>
        <dbReference type="ARBA" id="ARBA00022679"/>
    </source>
</evidence>
<gene>
    <name evidence="5" type="ORF">J3U88_08390</name>
</gene>
<dbReference type="InterPro" id="IPR016181">
    <property type="entry name" value="Acyl_CoA_acyltransferase"/>
</dbReference>
<keyword evidence="2" id="KW-0012">Acyltransferase</keyword>
<name>A0A8J7Q135_9BACT</name>
<comment type="caution">
    <text evidence="5">The sequence shown here is derived from an EMBL/GenBank/DDBJ whole genome shotgun (WGS) entry which is preliminary data.</text>
</comment>
<dbReference type="InterPro" id="IPR000182">
    <property type="entry name" value="GNAT_dom"/>
</dbReference>
<feature type="domain" description="N-acetyltransferase" evidence="4">
    <location>
        <begin position="20"/>
        <end position="190"/>
    </location>
</feature>
<dbReference type="Proteomes" id="UP000664417">
    <property type="component" value="Unassembled WGS sequence"/>
</dbReference>
<organism evidence="5 6">
    <name type="scientific">Acanthopleuribacter pedis</name>
    <dbReference type="NCBI Taxonomy" id="442870"/>
    <lineage>
        <taxon>Bacteria</taxon>
        <taxon>Pseudomonadati</taxon>
        <taxon>Acidobacteriota</taxon>
        <taxon>Holophagae</taxon>
        <taxon>Acanthopleuribacterales</taxon>
        <taxon>Acanthopleuribacteraceae</taxon>
        <taxon>Acanthopleuribacter</taxon>
    </lineage>
</organism>
<evidence type="ECO:0000313" key="5">
    <source>
        <dbReference type="EMBL" id="MBO1318472.1"/>
    </source>
</evidence>
<dbReference type="EMBL" id="JAFREP010000006">
    <property type="protein sequence ID" value="MBO1318472.1"/>
    <property type="molecule type" value="Genomic_DNA"/>
</dbReference>
<dbReference type="PROSITE" id="PS51186">
    <property type="entry name" value="GNAT"/>
    <property type="match status" value="1"/>
</dbReference>
<evidence type="ECO:0000313" key="6">
    <source>
        <dbReference type="Proteomes" id="UP000664417"/>
    </source>
</evidence>
<evidence type="ECO:0000259" key="4">
    <source>
        <dbReference type="PROSITE" id="PS51186"/>
    </source>
</evidence>
<dbReference type="SUPFAM" id="SSF55729">
    <property type="entry name" value="Acyl-CoA N-acyltransferases (Nat)"/>
    <property type="match status" value="1"/>
</dbReference>
<accession>A0A8J7Q135</accession>
<sequence length="198" mass="22236">MKVAIDVDAFNQLEVRTPRLLIRRMQDADFEAQLAQEIDPRVMRFIRAVPPREQAEERVRSFIKPWSGEDMVWLSFTVEALDVADIPAGTVLGAVVFRISERQVGCGEIGYRVGPDFKGKGIAYEASQAVLDAVFGQSNLHKMSARCVDANKASSRILEKMGMQREGVLRQEALADGERRDLLVYGLLRPEWEAGRNS</sequence>
<dbReference type="PANTHER" id="PTHR43792">
    <property type="entry name" value="GNAT FAMILY, PUTATIVE (AFU_ORTHOLOGUE AFUA_3G00765)-RELATED-RELATED"/>
    <property type="match status" value="1"/>
</dbReference>
<proteinExistence type="inferred from homology"/>
<keyword evidence="6" id="KW-1185">Reference proteome</keyword>
<dbReference type="Pfam" id="PF13302">
    <property type="entry name" value="Acetyltransf_3"/>
    <property type="match status" value="1"/>
</dbReference>
<evidence type="ECO:0000256" key="3">
    <source>
        <dbReference type="ARBA" id="ARBA00038502"/>
    </source>
</evidence>
<dbReference type="PANTHER" id="PTHR43792:SF8">
    <property type="entry name" value="[RIBOSOMAL PROTEIN US5]-ALANINE N-ACETYLTRANSFERASE"/>
    <property type="match status" value="1"/>
</dbReference>
<comment type="similarity">
    <text evidence="3">Belongs to the acetyltransferase family. RimJ subfamily.</text>
</comment>
<dbReference type="Gene3D" id="3.40.630.30">
    <property type="match status" value="1"/>
</dbReference>
<keyword evidence="1" id="KW-0808">Transferase</keyword>
<dbReference type="AlphaFoldDB" id="A0A8J7Q135"/>